<feature type="non-terminal residue" evidence="2">
    <location>
        <position position="446"/>
    </location>
</feature>
<evidence type="ECO:0000313" key="2">
    <source>
        <dbReference type="EMBL" id="EDR02265.1"/>
    </source>
</evidence>
<reference evidence="2 3" key="1">
    <citation type="journal article" date="2008" name="Nature">
        <title>The genome of Laccaria bicolor provides insights into mycorrhizal symbiosis.</title>
        <authorList>
            <person name="Martin F."/>
            <person name="Aerts A."/>
            <person name="Ahren D."/>
            <person name="Brun A."/>
            <person name="Danchin E.G.J."/>
            <person name="Duchaussoy F."/>
            <person name="Gibon J."/>
            <person name="Kohler A."/>
            <person name="Lindquist E."/>
            <person name="Pereda V."/>
            <person name="Salamov A."/>
            <person name="Shapiro H.J."/>
            <person name="Wuyts J."/>
            <person name="Blaudez D."/>
            <person name="Buee M."/>
            <person name="Brokstein P."/>
            <person name="Canbaeck B."/>
            <person name="Cohen D."/>
            <person name="Courty P.E."/>
            <person name="Coutinho P.M."/>
            <person name="Delaruelle C."/>
            <person name="Detter J.C."/>
            <person name="Deveau A."/>
            <person name="DiFazio S."/>
            <person name="Duplessis S."/>
            <person name="Fraissinet-Tachet L."/>
            <person name="Lucic E."/>
            <person name="Frey-Klett P."/>
            <person name="Fourrey C."/>
            <person name="Feussner I."/>
            <person name="Gay G."/>
            <person name="Grimwood J."/>
            <person name="Hoegger P.J."/>
            <person name="Jain P."/>
            <person name="Kilaru S."/>
            <person name="Labbe J."/>
            <person name="Lin Y.C."/>
            <person name="Legue V."/>
            <person name="Le Tacon F."/>
            <person name="Marmeisse R."/>
            <person name="Melayah D."/>
            <person name="Montanini B."/>
            <person name="Muratet M."/>
            <person name="Nehls U."/>
            <person name="Niculita-Hirzel H."/>
            <person name="Oudot-Le Secq M.P."/>
            <person name="Peter M."/>
            <person name="Quesneville H."/>
            <person name="Rajashekar B."/>
            <person name="Reich M."/>
            <person name="Rouhier N."/>
            <person name="Schmutz J."/>
            <person name="Yin T."/>
            <person name="Chalot M."/>
            <person name="Henrissat B."/>
            <person name="Kuees U."/>
            <person name="Lucas S."/>
            <person name="Van de Peer Y."/>
            <person name="Podila G.K."/>
            <person name="Polle A."/>
            <person name="Pukkila P.J."/>
            <person name="Richardson P.M."/>
            <person name="Rouze P."/>
            <person name="Sanders I.R."/>
            <person name="Stajich J.E."/>
            <person name="Tunlid A."/>
            <person name="Tuskan G."/>
            <person name="Grigoriev I.V."/>
        </authorList>
    </citation>
    <scope>NUCLEOTIDE SEQUENCE [LARGE SCALE GENOMIC DNA]</scope>
    <source>
        <strain evidence="3">S238N-H82 / ATCC MYA-4686</strain>
    </source>
</reference>
<dbReference type="RefSeq" id="XP_001886942.1">
    <property type="nucleotide sequence ID" value="XM_001886907.1"/>
</dbReference>
<dbReference type="InterPro" id="IPR002937">
    <property type="entry name" value="Amino_oxidase"/>
</dbReference>
<protein>
    <submittedName>
        <fullName evidence="2">Predicted protein</fullName>
    </submittedName>
</protein>
<dbReference type="InterPro" id="IPR036188">
    <property type="entry name" value="FAD/NAD-bd_sf"/>
</dbReference>
<dbReference type="GO" id="GO:0016491">
    <property type="term" value="F:oxidoreductase activity"/>
    <property type="evidence" value="ECO:0007669"/>
    <property type="project" value="InterPro"/>
</dbReference>
<dbReference type="InterPro" id="IPR050464">
    <property type="entry name" value="Zeta_carotene_desat/Oxidored"/>
</dbReference>
<dbReference type="Proteomes" id="UP000001194">
    <property type="component" value="Unassembled WGS sequence"/>
</dbReference>
<dbReference type="STRING" id="486041.B0DSN4"/>
<dbReference type="KEGG" id="lbc:LACBIDRAFT_151810"/>
<dbReference type="Gene3D" id="1.10.3110.10">
    <property type="entry name" value="protoporphyrinogen ix oxidase, domain 3"/>
    <property type="match status" value="1"/>
</dbReference>
<dbReference type="HOGENOM" id="CLU_028123_2_1_1"/>
<dbReference type="InParanoid" id="B0DSN4"/>
<organism evidence="3">
    <name type="scientific">Laccaria bicolor (strain S238N-H82 / ATCC MYA-4686)</name>
    <name type="common">Bicoloured deceiver</name>
    <name type="synonym">Laccaria laccata var. bicolor</name>
    <dbReference type="NCBI Taxonomy" id="486041"/>
    <lineage>
        <taxon>Eukaryota</taxon>
        <taxon>Fungi</taxon>
        <taxon>Dikarya</taxon>
        <taxon>Basidiomycota</taxon>
        <taxon>Agaricomycotina</taxon>
        <taxon>Agaricomycetes</taxon>
        <taxon>Agaricomycetidae</taxon>
        <taxon>Agaricales</taxon>
        <taxon>Agaricineae</taxon>
        <taxon>Hydnangiaceae</taxon>
        <taxon>Laccaria</taxon>
    </lineage>
</organism>
<dbReference type="GeneID" id="6082655"/>
<dbReference type="PANTHER" id="PTHR42923">
    <property type="entry name" value="PROTOPORPHYRINOGEN OXIDASE"/>
    <property type="match status" value="1"/>
</dbReference>
<gene>
    <name evidence="2" type="ORF">LACBIDRAFT_151810</name>
</gene>
<dbReference type="AlphaFoldDB" id="B0DSN4"/>
<proteinExistence type="predicted"/>
<evidence type="ECO:0000259" key="1">
    <source>
        <dbReference type="Pfam" id="PF01593"/>
    </source>
</evidence>
<name>B0DSN4_LACBS</name>
<dbReference type="Gene3D" id="3.90.660.20">
    <property type="entry name" value="Protoporphyrinogen oxidase, mitochondrial, domain 2"/>
    <property type="match status" value="1"/>
</dbReference>
<sequence length="446" mass="50843">HRHPAMKVAVVGSGVSGLAATWLLNEHSDHEVHLYESDYRPGGHANTVRFLPKGKSWENGVDVDTGFIVFNPSTYPNFLRFLQRCIRIIPAEMTFSVSRDQGVFEWAGKNVATVFCQPRRLFDPQMWRMVYDVVRFNASARNFLLSVDEDKPSEKSIGDYLDQGGYSEAFRNNYLIPMTAAIWSTPPGKCILDFPAQTLIQFMYNHSLLQITGRPPWRTIQGGSQRYVDKIIEKLPRERYHPQTPVTSVASLESKEGREQKIQLVTEDGNQEEYDHVILACHSDEALKILRAGGITEDEDRILSQIEWNKNEVVLHSDVRLMPRSRMAWSCWNYLTVTTQHDGGTQGSTRKRDIDRVSLTYGMNDLQHISEELYGPVLVTLNPPFEPDAAKVGGRWKYEHPVLNSKTVRAQREMHKIQNKRSISFAGAWLKYGFHEDGFTSGLLAA</sequence>
<dbReference type="EMBL" id="DS547131">
    <property type="protein sequence ID" value="EDR02265.1"/>
    <property type="molecule type" value="Genomic_DNA"/>
</dbReference>
<dbReference type="Pfam" id="PF01593">
    <property type="entry name" value="Amino_oxidase"/>
    <property type="match status" value="1"/>
</dbReference>
<dbReference type="OrthoDB" id="5977668at2759"/>
<keyword evidence="3" id="KW-1185">Reference proteome</keyword>
<evidence type="ECO:0000313" key="3">
    <source>
        <dbReference type="Proteomes" id="UP000001194"/>
    </source>
</evidence>
<accession>B0DSN4</accession>
<dbReference type="SUPFAM" id="SSF51905">
    <property type="entry name" value="FAD/NAD(P)-binding domain"/>
    <property type="match status" value="1"/>
</dbReference>
<feature type="domain" description="Amine oxidase" evidence="1">
    <location>
        <begin position="15"/>
        <end position="287"/>
    </location>
</feature>
<dbReference type="Gene3D" id="3.50.50.60">
    <property type="entry name" value="FAD/NAD(P)-binding domain"/>
    <property type="match status" value="1"/>
</dbReference>
<dbReference type="PANTHER" id="PTHR42923:SF17">
    <property type="entry name" value="AMINE OXIDASE DOMAIN-CONTAINING PROTEIN"/>
    <property type="match status" value="1"/>
</dbReference>
<feature type="non-terminal residue" evidence="2">
    <location>
        <position position="1"/>
    </location>
</feature>